<organism evidence="3 4">
    <name type="scientific">Candidatus Phycorickettsia trachydisci</name>
    <dbReference type="NCBI Taxonomy" id="2115978"/>
    <lineage>
        <taxon>Bacteria</taxon>
        <taxon>Pseudomonadati</taxon>
        <taxon>Pseudomonadota</taxon>
        <taxon>Alphaproteobacteria</taxon>
        <taxon>Rickettsiales</taxon>
        <taxon>Rickettsiaceae</taxon>
        <taxon>Candidatus Phycorickettsia</taxon>
    </lineage>
</organism>
<dbReference type="KEGG" id="ptc:phytr_12000"/>
<dbReference type="InterPro" id="IPR002575">
    <property type="entry name" value="Aminoglycoside_PTrfase"/>
</dbReference>
<protein>
    <recommendedName>
        <fullName evidence="2">Aminoglycoside phosphotransferase domain-containing protein</fullName>
    </recommendedName>
</protein>
<evidence type="ECO:0000313" key="4">
    <source>
        <dbReference type="Proteomes" id="UP000241762"/>
    </source>
</evidence>
<dbReference type="AlphaFoldDB" id="A0A2P1PA51"/>
<dbReference type="InterPro" id="IPR050249">
    <property type="entry name" value="Pseudomonas-type_ThrB"/>
</dbReference>
<dbReference type="Gene3D" id="3.30.200.20">
    <property type="entry name" value="Phosphorylase Kinase, domain 1"/>
    <property type="match status" value="1"/>
</dbReference>
<evidence type="ECO:0000313" key="3">
    <source>
        <dbReference type="EMBL" id="AVP88125.1"/>
    </source>
</evidence>
<dbReference type="OrthoDB" id="3806873at2"/>
<accession>A0A2P1PA51</accession>
<feature type="domain" description="Aminoglycoside phosphotransferase" evidence="2">
    <location>
        <begin position="22"/>
        <end position="220"/>
    </location>
</feature>
<dbReference type="GO" id="GO:0019202">
    <property type="term" value="F:amino acid kinase activity"/>
    <property type="evidence" value="ECO:0007669"/>
    <property type="project" value="TreeGrafter"/>
</dbReference>
<reference evidence="3 4" key="1">
    <citation type="submission" date="2018-03" db="EMBL/GenBank/DDBJ databases">
        <title>A gene transfer event suggests a long-term partnership between eustigmatophyte algae and a novel lineage of endosymbiotic bacteria.</title>
        <authorList>
            <person name="Yurchenko T."/>
            <person name="Sevcikova T."/>
            <person name="Pribyl P."/>
            <person name="El Karkouri K."/>
            <person name="Klimes V."/>
            <person name="Amaral R."/>
            <person name="Zbrankova V."/>
            <person name="Kim E."/>
            <person name="Raoult D."/>
            <person name="Santos L.M.A."/>
            <person name="Elias M."/>
        </authorList>
    </citation>
    <scope>NUCLEOTIDE SEQUENCE [LARGE SCALE GENOMIC DNA]</scope>
    <source>
        <strain evidence="3">CCALA 838</strain>
    </source>
</reference>
<dbReference type="RefSeq" id="WP_106874939.1">
    <property type="nucleotide sequence ID" value="NZ_CP027845.1"/>
</dbReference>
<gene>
    <name evidence="3" type="ORF">phytr_12000</name>
</gene>
<name>A0A2P1PA51_9RICK</name>
<dbReference type="PANTHER" id="PTHR21064:SF6">
    <property type="entry name" value="AMINOGLYCOSIDE PHOSPHOTRANSFERASE DOMAIN-CONTAINING PROTEIN"/>
    <property type="match status" value="1"/>
</dbReference>
<dbReference type="Pfam" id="PF01636">
    <property type="entry name" value="APH"/>
    <property type="match status" value="1"/>
</dbReference>
<dbReference type="Proteomes" id="UP000241762">
    <property type="component" value="Chromosome"/>
</dbReference>
<keyword evidence="4" id="KW-1185">Reference proteome</keyword>
<dbReference type="Gene3D" id="3.90.1200.10">
    <property type="match status" value="1"/>
</dbReference>
<sequence length="303" mass="34816">MSIVVLKKAYGFKSLKILKKLGGFSSENYFALANDKPVIIKYCSDETKIQKSINISNLLLNKDFYVPNFIKCIQGNQYLKIKDKVVCLYPKIEGDYVKQHLFSAKSFESIAKSLAQIHSTQLKLLDKPKIDEDINALIYLVKSNSKGTDIDKVVLDLIQIKRHMADALPKKHLQDYPKCLIHGDFHSQNMIFNAKDNLVGILDFEEAHMGYRGEDVMHFILLSLCYNGFLKSNMRKIEMFITQCLNFISMDELEVGIYAYLKKLAGNFYLEKRLYTKNDLGVLPFLKRDAKNLRYLSDAILGL</sequence>
<dbReference type="PANTHER" id="PTHR21064">
    <property type="entry name" value="AMINOGLYCOSIDE PHOSPHOTRANSFERASE DOMAIN-CONTAINING PROTEIN-RELATED"/>
    <property type="match status" value="1"/>
</dbReference>
<proteinExistence type="inferred from homology"/>
<evidence type="ECO:0000259" key="2">
    <source>
        <dbReference type="Pfam" id="PF01636"/>
    </source>
</evidence>
<comment type="similarity">
    <text evidence="1">Belongs to the pseudomonas-type ThrB family.</text>
</comment>
<dbReference type="SUPFAM" id="SSF56112">
    <property type="entry name" value="Protein kinase-like (PK-like)"/>
    <property type="match status" value="1"/>
</dbReference>
<dbReference type="EMBL" id="CP027845">
    <property type="protein sequence ID" value="AVP88125.1"/>
    <property type="molecule type" value="Genomic_DNA"/>
</dbReference>
<evidence type="ECO:0000256" key="1">
    <source>
        <dbReference type="ARBA" id="ARBA00038240"/>
    </source>
</evidence>
<dbReference type="InterPro" id="IPR011009">
    <property type="entry name" value="Kinase-like_dom_sf"/>
</dbReference>